<name>A0ACB8T3T7_9AGAM</name>
<proteinExistence type="predicted"/>
<accession>A0ACB8T3T7</accession>
<reference evidence="1" key="2">
    <citation type="journal article" date="2022" name="New Phytol.">
        <title>Evolutionary transition to the ectomycorrhizal habit in the genomes of a hyperdiverse lineage of mushroom-forming fungi.</title>
        <authorList>
            <person name="Looney B."/>
            <person name="Miyauchi S."/>
            <person name="Morin E."/>
            <person name="Drula E."/>
            <person name="Courty P.E."/>
            <person name="Kohler A."/>
            <person name="Kuo A."/>
            <person name="LaButti K."/>
            <person name="Pangilinan J."/>
            <person name="Lipzen A."/>
            <person name="Riley R."/>
            <person name="Andreopoulos W."/>
            <person name="He G."/>
            <person name="Johnson J."/>
            <person name="Nolan M."/>
            <person name="Tritt A."/>
            <person name="Barry K.W."/>
            <person name="Grigoriev I.V."/>
            <person name="Nagy L.G."/>
            <person name="Hibbett D."/>
            <person name="Henrissat B."/>
            <person name="Matheny P.B."/>
            <person name="Labbe J."/>
            <person name="Martin F.M."/>
        </authorList>
    </citation>
    <scope>NUCLEOTIDE SEQUENCE</scope>
    <source>
        <strain evidence="1">HHB10654</strain>
    </source>
</reference>
<dbReference type="EMBL" id="MU277202">
    <property type="protein sequence ID" value="KAI0063519.1"/>
    <property type="molecule type" value="Genomic_DNA"/>
</dbReference>
<sequence>MAGLENLIPLIYHEKQQAGSMLCAQHALNSLLQGNYFTAPDLSTIAQSLDALEESYDDDRAGRASANMDDTGFFSVQVLENALNVWGLNLVRWRSEAMLSFQDHPHTQLAFILNLHQHWFTLRRFGNALPRIEEDPGDGHWFNLNSFLAQPEWVSKTYLGMTLQQAEAEGYSVFAIAQADPDAPLALTRTDADTLAATLPTPTGATSHLSTTRTPRAPAGLEDEDLELQAALQASLGGGDQTHWGPAQWDGGSSSAAPLDPLPLSFGPPPPLPPASTRPDSAPSTPRAPDDPVAASLARNRAFLERIRREQEFALREQFDENEYPADALRREDDDEMLRRALAESEALAQEDAGADASGGAAVAVAQRVYDDDDAELQAALRASLETVPPGFTLPDTPEHVTRHLPSSSTLPVTSSSQADVRGEGEDEDGDKSSTTETETEAEPSRVEADVTVEEMRRRRLARFGGTGGGT</sequence>
<evidence type="ECO:0000313" key="2">
    <source>
        <dbReference type="Proteomes" id="UP000814140"/>
    </source>
</evidence>
<protein>
    <submittedName>
        <fullName evidence="1">Josephin-domain-containing protein</fullName>
    </submittedName>
</protein>
<keyword evidence="2" id="KW-1185">Reference proteome</keyword>
<dbReference type="Proteomes" id="UP000814140">
    <property type="component" value="Unassembled WGS sequence"/>
</dbReference>
<evidence type="ECO:0000313" key="1">
    <source>
        <dbReference type="EMBL" id="KAI0063519.1"/>
    </source>
</evidence>
<reference evidence="1" key="1">
    <citation type="submission" date="2021-03" db="EMBL/GenBank/DDBJ databases">
        <authorList>
            <consortium name="DOE Joint Genome Institute"/>
            <person name="Ahrendt S."/>
            <person name="Looney B.P."/>
            <person name="Miyauchi S."/>
            <person name="Morin E."/>
            <person name="Drula E."/>
            <person name="Courty P.E."/>
            <person name="Chicoki N."/>
            <person name="Fauchery L."/>
            <person name="Kohler A."/>
            <person name="Kuo A."/>
            <person name="Labutti K."/>
            <person name="Pangilinan J."/>
            <person name="Lipzen A."/>
            <person name="Riley R."/>
            <person name="Andreopoulos W."/>
            <person name="He G."/>
            <person name="Johnson J."/>
            <person name="Barry K.W."/>
            <person name="Grigoriev I.V."/>
            <person name="Nagy L."/>
            <person name="Hibbett D."/>
            <person name="Henrissat B."/>
            <person name="Matheny P.B."/>
            <person name="Labbe J."/>
            <person name="Martin F."/>
        </authorList>
    </citation>
    <scope>NUCLEOTIDE SEQUENCE</scope>
    <source>
        <strain evidence="1">HHB10654</strain>
    </source>
</reference>
<gene>
    <name evidence="1" type="ORF">BV25DRAFT_1801940</name>
</gene>
<comment type="caution">
    <text evidence="1">The sequence shown here is derived from an EMBL/GenBank/DDBJ whole genome shotgun (WGS) entry which is preliminary data.</text>
</comment>
<organism evidence="1 2">
    <name type="scientific">Artomyces pyxidatus</name>
    <dbReference type="NCBI Taxonomy" id="48021"/>
    <lineage>
        <taxon>Eukaryota</taxon>
        <taxon>Fungi</taxon>
        <taxon>Dikarya</taxon>
        <taxon>Basidiomycota</taxon>
        <taxon>Agaricomycotina</taxon>
        <taxon>Agaricomycetes</taxon>
        <taxon>Russulales</taxon>
        <taxon>Auriscalpiaceae</taxon>
        <taxon>Artomyces</taxon>
    </lineage>
</organism>